<accession>A0A811ND97</accession>
<sequence length="189" mass="21868">MSAAAALRPTEPLPLPSGLSLSPRLKLLLTFFRADLTVRPLDEWQLKSALLAFLRDPPLSLPLLPDSDLSVSRLPDLQKRRREEPVASGLLHVRDLSFLRPREGDGETEEMTREQEEEKYFEWRSTLVQKLEGIELNLEGVKFRMTVEIPSSDDFRTMKKTWEDFYSSELLNSSMNWFLYRVFLIALLA</sequence>
<comment type="caution">
    <text evidence="1">The sequence shown here is derived from an EMBL/GenBank/DDBJ whole genome shotgun (WGS) entry which is preliminary data.</text>
</comment>
<gene>
    <name evidence="1" type="ORF">NCGR_LOCUS15740</name>
</gene>
<keyword evidence="2" id="KW-1185">Reference proteome</keyword>
<dbReference type="PANTHER" id="PTHR12484">
    <property type="entry name" value="B-LYMPHOCYTE ANTIGEN-RELATED"/>
    <property type="match status" value="1"/>
</dbReference>
<evidence type="ECO:0000313" key="2">
    <source>
        <dbReference type="Proteomes" id="UP000604825"/>
    </source>
</evidence>
<evidence type="ECO:0008006" key="3">
    <source>
        <dbReference type="Google" id="ProtNLM"/>
    </source>
</evidence>
<dbReference type="OrthoDB" id="1918237at2759"/>
<dbReference type="AlphaFoldDB" id="A0A811ND97"/>
<organism evidence="1 2">
    <name type="scientific">Miscanthus lutarioriparius</name>
    <dbReference type="NCBI Taxonomy" id="422564"/>
    <lineage>
        <taxon>Eukaryota</taxon>
        <taxon>Viridiplantae</taxon>
        <taxon>Streptophyta</taxon>
        <taxon>Embryophyta</taxon>
        <taxon>Tracheophyta</taxon>
        <taxon>Spermatophyta</taxon>
        <taxon>Magnoliopsida</taxon>
        <taxon>Liliopsida</taxon>
        <taxon>Poales</taxon>
        <taxon>Poaceae</taxon>
        <taxon>PACMAD clade</taxon>
        <taxon>Panicoideae</taxon>
        <taxon>Andropogonodae</taxon>
        <taxon>Andropogoneae</taxon>
        <taxon>Saccharinae</taxon>
        <taxon>Miscanthus</taxon>
    </lineage>
</organism>
<dbReference type="InterPro" id="IPR056852">
    <property type="entry name" value="AK17A/B"/>
</dbReference>
<name>A0A811ND97_9POAL</name>
<reference evidence="1" key="1">
    <citation type="submission" date="2020-10" db="EMBL/GenBank/DDBJ databases">
        <authorList>
            <person name="Han B."/>
            <person name="Lu T."/>
            <person name="Zhao Q."/>
            <person name="Huang X."/>
            <person name="Zhao Y."/>
        </authorList>
    </citation>
    <scope>NUCLEOTIDE SEQUENCE</scope>
</reference>
<evidence type="ECO:0000313" key="1">
    <source>
        <dbReference type="EMBL" id="CAD6223321.1"/>
    </source>
</evidence>
<dbReference type="Proteomes" id="UP000604825">
    <property type="component" value="Unassembled WGS sequence"/>
</dbReference>
<dbReference type="EMBL" id="CAJGYO010000004">
    <property type="protein sequence ID" value="CAD6223321.1"/>
    <property type="molecule type" value="Genomic_DNA"/>
</dbReference>
<protein>
    <recommendedName>
        <fullName evidence="3">ZCW7</fullName>
    </recommendedName>
</protein>
<dbReference type="PANTHER" id="PTHR12484:SF4">
    <property type="entry name" value="A-KINASE ANCHOR PROTEIN 17A"/>
    <property type="match status" value="1"/>
</dbReference>
<proteinExistence type="predicted"/>